<sequence>MEKVEAIPMSTAAKKQIRVRQTAPKQSTAPFENVRQTSPTTLTFQLSPTHVSYANSLRRAALTLVETVAFRADIDEKGNTADIRFTKNSTPMSNEMFAHRIGLLPVHVSTPLAWKPDEYAFELNVKNESADPLNITAADIRVSKRGATADDPDTMVPSTEFFHPHPISRSTCLLGVLKGRVGKNPAEEVHCTLRATLGNGRENARFIPVSLCAYKYTLDTDEDKRKKVFYSWLESHKKVNTAELEGNPERKGELEREFATMEVARCFLKDEKGEPYSFDFSIESIGVLTPRYIVARALDILQAKLMKYASIDKGDLPPSLTIQPADARMKGFDFMFQGEDHTLGNLLQTWITEDGDTFAGYKVPHPLRDEMLLRIGVEDGLQTTARGVVAAAARGCAEMFRSWRSAWEMVR</sequence>
<evidence type="ECO:0000259" key="5">
    <source>
        <dbReference type="SMART" id="SM00662"/>
    </source>
</evidence>
<dbReference type="EMBL" id="MN739166">
    <property type="protein sequence ID" value="QHS91902.1"/>
    <property type="molecule type" value="Genomic_DNA"/>
</dbReference>
<comment type="subcellular location">
    <subcellularLocation>
        <location evidence="1">Virion</location>
    </subcellularLocation>
</comment>
<evidence type="ECO:0000256" key="2">
    <source>
        <dbReference type="ARBA" id="ARBA00022478"/>
    </source>
</evidence>
<dbReference type="AlphaFoldDB" id="A0A6C0BIQ6"/>
<dbReference type="Pfam" id="PF01193">
    <property type="entry name" value="RNA_pol_L"/>
    <property type="match status" value="1"/>
</dbReference>
<evidence type="ECO:0000313" key="6">
    <source>
        <dbReference type="EMBL" id="QHS91902.1"/>
    </source>
</evidence>
<reference evidence="6" key="1">
    <citation type="journal article" date="2020" name="Nature">
        <title>Giant virus diversity and host interactions through global metagenomics.</title>
        <authorList>
            <person name="Schulz F."/>
            <person name="Roux S."/>
            <person name="Paez-Espino D."/>
            <person name="Jungbluth S."/>
            <person name="Walsh D.A."/>
            <person name="Denef V.J."/>
            <person name="McMahon K.D."/>
            <person name="Konstantinidis K.T."/>
            <person name="Eloe-Fadrosh E.A."/>
            <person name="Kyrpides N.C."/>
            <person name="Woyke T."/>
        </authorList>
    </citation>
    <scope>NUCLEOTIDE SEQUENCE</scope>
    <source>
        <strain evidence="6">GVMAG-M-3300013285-6</strain>
    </source>
</reference>
<dbReference type="InterPro" id="IPR036603">
    <property type="entry name" value="RBP11-like"/>
</dbReference>
<dbReference type="GO" id="GO:0046983">
    <property type="term" value="F:protein dimerization activity"/>
    <property type="evidence" value="ECO:0007669"/>
    <property type="project" value="InterPro"/>
</dbReference>
<evidence type="ECO:0000256" key="4">
    <source>
        <dbReference type="ARBA" id="ARBA00023163"/>
    </source>
</evidence>
<dbReference type="InterPro" id="IPR011263">
    <property type="entry name" value="DNA-dir_RNA_pol_RpoA/D/Rpb3"/>
</dbReference>
<evidence type="ECO:0000256" key="3">
    <source>
        <dbReference type="ARBA" id="ARBA00022844"/>
    </source>
</evidence>
<dbReference type="GO" id="GO:0044423">
    <property type="term" value="C:virion component"/>
    <property type="evidence" value="ECO:0007669"/>
    <property type="project" value="UniProtKB-KW"/>
</dbReference>
<keyword evidence="4" id="KW-0804">Transcription</keyword>
<feature type="domain" description="DNA-directed RNA polymerase RpoA/D/Rpb3-type" evidence="5">
    <location>
        <begin position="41"/>
        <end position="311"/>
    </location>
</feature>
<keyword evidence="2" id="KW-0240">DNA-directed RNA polymerase</keyword>
<dbReference type="GO" id="GO:0006366">
    <property type="term" value="P:transcription by RNA polymerase II"/>
    <property type="evidence" value="ECO:0007669"/>
    <property type="project" value="TreeGrafter"/>
</dbReference>
<dbReference type="GO" id="GO:0005665">
    <property type="term" value="C:RNA polymerase II, core complex"/>
    <property type="evidence" value="ECO:0007669"/>
    <property type="project" value="TreeGrafter"/>
</dbReference>
<name>A0A6C0BIQ6_9ZZZZ</name>
<protein>
    <recommendedName>
        <fullName evidence="5">DNA-directed RNA polymerase RpoA/D/Rpb3-type domain-containing protein</fullName>
    </recommendedName>
</protein>
<organism evidence="6">
    <name type="scientific">viral metagenome</name>
    <dbReference type="NCBI Taxonomy" id="1070528"/>
    <lineage>
        <taxon>unclassified sequences</taxon>
        <taxon>metagenomes</taxon>
        <taxon>organismal metagenomes</taxon>
    </lineage>
</organism>
<dbReference type="SUPFAM" id="SSF56553">
    <property type="entry name" value="Insert subdomain of RNA polymerase alpha subunit"/>
    <property type="match status" value="1"/>
</dbReference>
<accession>A0A6C0BIQ6</accession>
<keyword evidence="3" id="KW-0946">Virion</keyword>
<dbReference type="GO" id="GO:0003899">
    <property type="term" value="F:DNA-directed RNA polymerase activity"/>
    <property type="evidence" value="ECO:0007669"/>
    <property type="project" value="InterPro"/>
</dbReference>
<dbReference type="SMART" id="SM00662">
    <property type="entry name" value="RPOLD"/>
    <property type="match status" value="1"/>
</dbReference>
<dbReference type="InterPro" id="IPR036643">
    <property type="entry name" value="RNApol_insert_sf"/>
</dbReference>
<proteinExistence type="predicted"/>
<dbReference type="Pfam" id="PF13656">
    <property type="entry name" value="RNA_pol_L_2"/>
    <property type="match status" value="1"/>
</dbReference>
<dbReference type="Gene3D" id="3.30.1360.10">
    <property type="entry name" value="RNA polymerase, RBP11-like subunit"/>
    <property type="match status" value="2"/>
</dbReference>
<dbReference type="PANTHER" id="PTHR11800:SF2">
    <property type="entry name" value="DNA-DIRECTED RNA POLYMERASE II SUBUNIT RPB3"/>
    <property type="match status" value="1"/>
</dbReference>
<dbReference type="InterPro" id="IPR050518">
    <property type="entry name" value="Rpo3/RPB3_RNA_Pol_subunit"/>
</dbReference>
<dbReference type="SUPFAM" id="SSF55257">
    <property type="entry name" value="RBP11-like subunits of RNA polymerase"/>
    <property type="match status" value="2"/>
</dbReference>
<dbReference type="InterPro" id="IPR009025">
    <property type="entry name" value="RBP11-like_dimer"/>
</dbReference>
<evidence type="ECO:0000256" key="1">
    <source>
        <dbReference type="ARBA" id="ARBA00004328"/>
    </source>
</evidence>
<dbReference type="Gene3D" id="2.170.120.12">
    <property type="entry name" value="DNA-directed RNA polymerase, insert domain"/>
    <property type="match status" value="1"/>
</dbReference>
<dbReference type="PANTHER" id="PTHR11800">
    <property type="entry name" value="DNA-DIRECTED RNA POLYMERASE"/>
    <property type="match status" value="1"/>
</dbReference>